<reference evidence="5" key="1">
    <citation type="submission" date="2022-01" db="EMBL/GenBank/DDBJ databases">
        <authorList>
            <person name="King R."/>
        </authorList>
    </citation>
    <scope>NUCLEOTIDE SEQUENCE</scope>
</reference>
<dbReference type="GO" id="GO:0005737">
    <property type="term" value="C:cytoplasm"/>
    <property type="evidence" value="ECO:0007669"/>
    <property type="project" value="TreeGrafter"/>
</dbReference>
<dbReference type="Pfam" id="PF01728">
    <property type="entry name" value="FtsJ"/>
    <property type="match status" value="1"/>
</dbReference>
<dbReference type="InterPro" id="IPR000467">
    <property type="entry name" value="G_patch_dom"/>
</dbReference>
<dbReference type="SUPFAM" id="SSF53335">
    <property type="entry name" value="S-adenosyl-L-methionine-dependent methyltransferases"/>
    <property type="match status" value="1"/>
</dbReference>
<dbReference type="GO" id="GO:0032259">
    <property type="term" value="P:methylation"/>
    <property type="evidence" value="ECO:0007669"/>
    <property type="project" value="UniProtKB-KW"/>
</dbReference>
<feature type="region of interest" description="Disordered" evidence="2">
    <location>
        <begin position="116"/>
        <end position="169"/>
    </location>
</feature>
<evidence type="ECO:0000259" key="3">
    <source>
        <dbReference type="PROSITE" id="PS50174"/>
    </source>
</evidence>
<name>A0A9N9RRC3_9DIPT</name>
<keyword evidence="1" id="KW-0506">mRNA capping</keyword>
<dbReference type="Proteomes" id="UP001153620">
    <property type="component" value="Chromosome 2"/>
</dbReference>
<dbReference type="InterPro" id="IPR002877">
    <property type="entry name" value="RNA_MeTrfase_FtsJ_dom"/>
</dbReference>
<dbReference type="FunFam" id="3.40.50.12760:FF:000004">
    <property type="entry name" value="FtsJ-like methyltransferase"/>
    <property type="match status" value="1"/>
</dbReference>
<dbReference type="PROSITE" id="PS51613">
    <property type="entry name" value="SAM_MT_RRMJ"/>
    <property type="match status" value="1"/>
</dbReference>
<keyword evidence="1" id="KW-0539">Nucleus</keyword>
<organism evidence="5 6">
    <name type="scientific">Chironomus riparius</name>
    <dbReference type="NCBI Taxonomy" id="315576"/>
    <lineage>
        <taxon>Eukaryota</taxon>
        <taxon>Metazoa</taxon>
        <taxon>Ecdysozoa</taxon>
        <taxon>Arthropoda</taxon>
        <taxon>Hexapoda</taxon>
        <taxon>Insecta</taxon>
        <taxon>Pterygota</taxon>
        <taxon>Neoptera</taxon>
        <taxon>Endopterygota</taxon>
        <taxon>Diptera</taxon>
        <taxon>Nematocera</taxon>
        <taxon>Chironomoidea</taxon>
        <taxon>Chironomidae</taxon>
        <taxon>Chironominae</taxon>
        <taxon>Chironomus</taxon>
    </lineage>
</organism>
<dbReference type="GO" id="GO:0005634">
    <property type="term" value="C:nucleus"/>
    <property type="evidence" value="ECO:0007669"/>
    <property type="project" value="UniProtKB-SubCell"/>
</dbReference>
<reference evidence="5" key="2">
    <citation type="submission" date="2022-10" db="EMBL/GenBank/DDBJ databases">
        <authorList>
            <consortium name="ENA_rothamsted_submissions"/>
            <consortium name="culmorum"/>
            <person name="King R."/>
        </authorList>
    </citation>
    <scope>NUCLEOTIDE SEQUENCE</scope>
</reference>
<evidence type="ECO:0000313" key="5">
    <source>
        <dbReference type="EMBL" id="CAG9801986.1"/>
    </source>
</evidence>
<gene>
    <name evidence="5" type="ORF">CHIRRI_LOCUS4903</name>
</gene>
<sequence length="940" mass="109120">MARHQFYQRYSKQQMEDSESEEDEETAQKYDYANKETNRNQHNNYASSEDEQHKYQRFDSTASYTSEDEPNQTQNYASQQSENESISYYNPESFEEEQQSYYGAEAIKRTYSYTSDEADDAVSNKRQKLSESTESPYPSDSEPNANSYEPSRSVPDDNNGQSGFSSYDNLYSGSSRKMMEKMGYKKDCGLGKLGQGRIEPIIASQQKGRRGLGLKLDELDRAANNWDPAIEQLSIPEKVDWIDNNEPDESLLELTMDTLISWVQRGPKKSTIDNETKFCDEDVLRRVLESKSVFDKLGAEDMRRARTKSNPFETIRGNIFLNRAAVKMANMDSMFDFMFSNPVDELGNAVIGNDDLLYFADVCAGPGGFSEYILYRKKWEAKGFGFTLKSENDFKLHDFFVGPPETFSPFYGINDDGNVYDPENIKSFEELIKDQTESGVHFMMADGGFSVEGQENIQEILSKQLYLAQCLCALTIVRTKGHFVVKVFDLFTPFSVSLIYLMYKCFSKISICKPNTSRPANSERYLVCKWKKPYTDTIQRHLFDINKELWKQKNTENMDVLELVPFDVIQNDQKFYDYIYDSNNIIGKNQIIGLMKIAAYCHDHELLETRQSDIRKQCLQLWKLPDESRKKPITKSSEQICAQLLEPKWLKEKFMNAPERLLESVEHLKGHIHSVLDWFFVGVDDIVKSSKSRTFFMSRGRFDIHTYNMSSSIWEPLCNEQLEMPANTLIYGELVKELIGQGLSQVSSTALHIIDGIILGGKDIRHLPLAERNQMCQKFARALTKPSQCSDNKSLPIRCKKLFKLTELESFFEHLVPRRLKDKSEKMGYDIGRNTTNRFHIPRALLLLNEVRSDKMRCFSTTQKKVYYFDKTTKKTDFAENLQAAEKYASFKNTFTNRLIWKFEVREQILERVEPSRKKREYLYRDDFNNFVDGKTPKIY</sequence>
<dbReference type="GO" id="GO:0003676">
    <property type="term" value="F:nucleic acid binding"/>
    <property type="evidence" value="ECO:0007669"/>
    <property type="project" value="UniProtKB-UniRule"/>
</dbReference>
<keyword evidence="1" id="KW-0808">Transferase</keyword>
<proteinExistence type="predicted"/>
<feature type="compositionally biased region" description="Polar residues" evidence="2">
    <location>
        <begin position="58"/>
        <end position="90"/>
    </location>
</feature>
<dbReference type="GO" id="GO:0006370">
    <property type="term" value="P:7-methylguanosine mRNA capping"/>
    <property type="evidence" value="ECO:0007669"/>
    <property type="project" value="UniProtKB-UniRule"/>
</dbReference>
<feature type="region of interest" description="Disordered" evidence="2">
    <location>
        <begin position="1"/>
        <end position="98"/>
    </location>
</feature>
<keyword evidence="6" id="KW-1185">Reference proteome</keyword>
<keyword evidence="1" id="KW-0949">S-adenosyl-L-methionine</keyword>
<accession>A0A9N9RRC3</accession>
<dbReference type="Gene3D" id="3.30.470.30">
    <property type="entry name" value="DNA ligase/mRNA capping enzyme"/>
    <property type="match status" value="1"/>
</dbReference>
<evidence type="ECO:0000313" key="6">
    <source>
        <dbReference type="Proteomes" id="UP001153620"/>
    </source>
</evidence>
<dbReference type="AlphaFoldDB" id="A0A9N9RRC3"/>
<dbReference type="EC" id="2.1.1.57" evidence="1"/>
<comment type="subcellular location">
    <subcellularLocation>
        <location evidence="1">Nucleus</location>
    </subcellularLocation>
</comment>
<dbReference type="InterPro" id="IPR050851">
    <property type="entry name" value="mRNA_Cap_2O-Ribose_MeTrfase"/>
</dbReference>
<evidence type="ECO:0000256" key="1">
    <source>
        <dbReference type="RuleBase" id="RU368012"/>
    </source>
</evidence>
<evidence type="ECO:0000256" key="2">
    <source>
        <dbReference type="SAM" id="MobiDB-lite"/>
    </source>
</evidence>
<feature type="compositionally biased region" description="Acidic residues" evidence="2">
    <location>
        <begin position="16"/>
        <end position="25"/>
    </location>
</feature>
<dbReference type="SMART" id="SM00443">
    <property type="entry name" value="G_patch"/>
    <property type="match status" value="1"/>
</dbReference>
<dbReference type="InterPro" id="IPR025816">
    <property type="entry name" value="RrmJ-type_MeTrfase"/>
</dbReference>
<evidence type="ECO:0000259" key="4">
    <source>
        <dbReference type="PROSITE" id="PS51613"/>
    </source>
</evidence>
<dbReference type="InterPro" id="IPR029063">
    <property type="entry name" value="SAM-dependent_MTases_sf"/>
</dbReference>
<dbReference type="GO" id="GO:0016556">
    <property type="term" value="P:mRNA modification"/>
    <property type="evidence" value="ECO:0007669"/>
    <property type="project" value="UniProtKB-UniRule"/>
</dbReference>
<feature type="domain" description="G-patch" evidence="3">
    <location>
        <begin position="171"/>
        <end position="217"/>
    </location>
</feature>
<keyword evidence="1" id="KW-0507">mRNA processing</keyword>
<dbReference type="PANTHER" id="PTHR16121:SF0">
    <property type="entry name" value="CAP-SPECIFIC MRNA (NUCLEOSIDE-2'-O-)-METHYLTRANSFERASE 1"/>
    <property type="match status" value="1"/>
</dbReference>
<protein>
    <recommendedName>
        <fullName evidence="1">Cap-specific mRNA (nucleoside-2'-O-)-methyltransferase 1</fullName>
        <ecNumber evidence="1">2.1.1.57</ecNumber>
    </recommendedName>
    <alternativeName>
        <fullName evidence="1">Cap1 2'O-ribose methyltransferase 1</fullName>
    </alternativeName>
</protein>
<dbReference type="EMBL" id="OU895878">
    <property type="protein sequence ID" value="CAG9801986.1"/>
    <property type="molecule type" value="Genomic_DNA"/>
</dbReference>
<feature type="compositionally biased region" description="Polar residues" evidence="2">
    <location>
        <begin position="130"/>
        <end position="169"/>
    </location>
</feature>
<keyword evidence="1" id="KW-0489">Methyltransferase</keyword>
<dbReference type="PANTHER" id="PTHR16121">
    <property type="entry name" value="CAP-SPECIFIC MRNA (NUCLEOSIDE-2'-O-)-METHYLTRANSFERASE 1-RELATED"/>
    <property type="match status" value="1"/>
</dbReference>
<comment type="function">
    <text evidence="1">S-adenosyl-L-methionine-dependent methyltransferase that mediates RNA cap1 2'-O-ribose methylation to the 5'-cap structure of RNAs. Methylates the ribose of the first nucleotide of a m(7)GpppG-capped mRNA to produce m(7)GpppNmp (cap1).</text>
</comment>
<dbReference type="PROSITE" id="PS50174">
    <property type="entry name" value="G_PATCH"/>
    <property type="match status" value="1"/>
</dbReference>
<feature type="domain" description="RrmJ-type SAM-dependent 2'-O-MTase" evidence="4">
    <location>
        <begin position="319"/>
        <end position="532"/>
    </location>
</feature>
<feature type="compositionally biased region" description="Basic and acidic residues" evidence="2">
    <location>
        <begin position="26"/>
        <end position="39"/>
    </location>
</feature>
<dbReference type="Gene3D" id="3.40.50.12760">
    <property type="match status" value="1"/>
</dbReference>
<dbReference type="GO" id="GO:0004483">
    <property type="term" value="F:methyltransferase cap1 activity"/>
    <property type="evidence" value="ECO:0007669"/>
    <property type="project" value="UniProtKB-UniRule"/>
</dbReference>
<comment type="catalytic activity">
    <reaction evidence="1">
        <text>a 5'-end (N(7)-methyl 5'-triphosphoguanosine)-ribonucleoside in mRNA + S-adenosyl-L-methionine = a 5'-end (N(7)-methyl 5'-triphosphoguanosine)-(2'-O-methyl-ribonucleoside) in mRNA + S-adenosyl-L-homocysteine + H(+)</text>
        <dbReference type="Rhea" id="RHEA:67020"/>
        <dbReference type="Rhea" id="RHEA-COMP:17167"/>
        <dbReference type="Rhea" id="RHEA-COMP:17168"/>
        <dbReference type="ChEBI" id="CHEBI:15378"/>
        <dbReference type="ChEBI" id="CHEBI:57856"/>
        <dbReference type="ChEBI" id="CHEBI:59789"/>
        <dbReference type="ChEBI" id="CHEBI:156461"/>
        <dbReference type="ChEBI" id="CHEBI:167609"/>
        <dbReference type="EC" id="2.1.1.57"/>
    </reaction>
</comment>
<dbReference type="Pfam" id="PF01585">
    <property type="entry name" value="G-patch"/>
    <property type="match status" value="1"/>
</dbReference>
<dbReference type="OrthoDB" id="10251234at2759"/>